<feature type="region of interest" description="Disordered" evidence="1">
    <location>
        <begin position="19"/>
        <end position="57"/>
    </location>
</feature>
<gene>
    <name evidence="2" type="ORF">PBS001_LOCUS5318</name>
</gene>
<evidence type="ECO:0000256" key="1">
    <source>
        <dbReference type="SAM" id="MobiDB-lite"/>
    </source>
</evidence>
<dbReference type="EMBL" id="CAKLCB010000267">
    <property type="protein sequence ID" value="CAH0518761.1"/>
    <property type="molecule type" value="Genomic_DNA"/>
</dbReference>
<organism evidence="2 3">
    <name type="scientific">Peronospora belbahrii</name>
    <dbReference type="NCBI Taxonomy" id="622444"/>
    <lineage>
        <taxon>Eukaryota</taxon>
        <taxon>Sar</taxon>
        <taxon>Stramenopiles</taxon>
        <taxon>Oomycota</taxon>
        <taxon>Peronosporomycetes</taxon>
        <taxon>Peronosporales</taxon>
        <taxon>Peronosporaceae</taxon>
        <taxon>Peronospora</taxon>
    </lineage>
</organism>
<reference evidence="2 3" key="1">
    <citation type="submission" date="2021-11" db="EMBL/GenBank/DDBJ databases">
        <authorList>
            <person name="Islam A."/>
            <person name="Islam S."/>
            <person name="Flora M.S."/>
            <person name="Rahman M."/>
            <person name="Ziaur R.M."/>
            <person name="Epstein J.H."/>
            <person name="Hassan M."/>
            <person name="Klassen M."/>
            <person name="Woodard K."/>
            <person name="Webb A."/>
            <person name="Webby R.J."/>
            <person name="El Zowalaty M.E."/>
        </authorList>
    </citation>
    <scope>NUCLEOTIDE SEQUENCE [LARGE SCALE GENOMIC DNA]</scope>
    <source>
        <strain evidence="2">Pbs1</strain>
    </source>
</reference>
<dbReference type="Proteomes" id="UP001158986">
    <property type="component" value="Unassembled WGS sequence"/>
</dbReference>
<keyword evidence="3" id="KW-1185">Reference proteome</keyword>
<comment type="caution">
    <text evidence="2">The sequence shown here is derived from an EMBL/GenBank/DDBJ whole genome shotgun (WGS) entry which is preliminary data.</text>
</comment>
<proteinExistence type="predicted"/>
<evidence type="ECO:0000313" key="3">
    <source>
        <dbReference type="Proteomes" id="UP001158986"/>
    </source>
</evidence>
<protein>
    <submittedName>
        <fullName evidence="2">Uncharacterized protein</fullName>
    </submittedName>
</protein>
<accession>A0ABN8D2W6</accession>
<evidence type="ECO:0000313" key="2">
    <source>
        <dbReference type="EMBL" id="CAH0518761.1"/>
    </source>
</evidence>
<name>A0ABN8D2W6_9STRA</name>
<sequence length="70" mass="7711">MLRSAIRLCLPHEVKISLAGRDPPNRSTKSIHHTSDPTIRDQPVVLTSGDPEKVSEGRTTYRCVGSCEPL</sequence>